<dbReference type="Proteomes" id="UP001065298">
    <property type="component" value="Chromosome 5"/>
</dbReference>
<proteinExistence type="predicted"/>
<name>A0ACC0QXD2_9HYPO</name>
<sequence length="323" mass="34520">MDRWCRIVPFMVLAFQALILTTTAQAIDSEEFAYAEDSSTYRTLRCPISSSYSSSTTYIDDLKTYGFCYIGGEGYHQVDTSCRGSTVYYTGWSSGTTAGINSADEPETVTVTGSRRTLAGLPSSTSTDDSDSESRTDDTRPSEPGKGGPSPGVIAGAVIGALAGVALIAGALILGFRIGRQHPALDNQESGSKKTFRDTISSLPRPTIAWSRPNAKGTPERDLQNDVSVLQVNFSDDTTTKRASELPSPAPQSPVNQVQSIPPPISPQPYSTAAVESHRVELPTGLESQGWARSDAHPLPYEVDAQPQTHEVDGTPNNRTSSP</sequence>
<dbReference type="EMBL" id="CM046507">
    <property type="protein sequence ID" value="KAI8669686.1"/>
    <property type="molecule type" value="Genomic_DNA"/>
</dbReference>
<accession>A0ACC0QXD2</accession>
<protein>
    <submittedName>
        <fullName evidence="1">Uncharacterized protein</fullName>
    </submittedName>
</protein>
<gene>
    <name evidence="1" type="ORF">NCS57_00784500</name>
</gene>
<reference evidence="1" key="1">
    <citation type="submission" date="2022-06" db="EMBL/GenBank/DDBJ databases">
        <title>Fusarium solani species complex genomes reveal bases of compartmentalisation and animal pathogenesis.</title>
        <authorList>
            <person name="Tsai I.J."/>
        </authorList>
    </citation>
    <scope>NUCLEOTIDE SEQUENCE</scope>
    <source>
        <strain evidence="1">Fu6.1</strain>
    </source>
</reference>
<organism evidence="1 2">
    <name type="scientific">Fusarium keratoplasticum</name>
    <dbReference type="NCBI Taxonomy" id="1328300"/>
    <lineage>
        <taxon>Eukaryota</taxon>
        <taxon>Fungi</taxon>
        <taxon>Dikarya</taxon>
        <taxon>Ascomycota</taxon>
        <taxon>Pezizomycotina</taxon>
        <taxon>Sordariomycetes</taxon>
        <taxon>Hypocreomycetidae</taxon>
        <taxon>Hypocreales</taxon>
        <taxon>Nectriaceae</taxon>
        <taxon>Fusarium</taxon>
        <taxon>Fusarium solani species complex</taxon>
    </lineage>
</organism>
<comment type="caution">
    <text evidence="1">The sequence shown here is derived from an EMBL/GenBank/DDBJ whole genome shotgun (WGS) entry which is preliminary data.</text>
</comment>
<evidence type="ECO:0000313" key="2">
    <source>
        <dbReference type="Proteomes" id="UP001065298"/>
    </source>
</evidence>
<keyword evidence="2" id="KW-1185">Reference proteome</keyword>
<evidence type="ECO:0000313" key="1">
    <source>
        <dbReference type="EMBL" id="KAI8669686.1"/>
    </source>
</evidence>